<comment type="caution">
    <text evidence="1">The sequence shown here is derived from an EMBL/GenBank/DDBJ whole genome shotgun (WGS) entry which is preliminary data.</text>
</comment>
<dbReference type="EMBL" id="MGEJ01000009">
    <property type="protein sequence ID" value="OGL81191.1"/>
    <property type="molecule type" value="Genomic_DNA"/>
</dbReference>
<sequence length="78" mass="9274">MPLNTEERVAREIEDEFIRLQSQGKILEGVKLKIVQERSQDPEFVWQIAAYNAITLHRIIQIESKPFKLRRQSWITLP</sequence>
<gene>
    <name evidence="1" type="ORF">A3B21_02790</name>
</gene>
<organism evidence="1 2">
    <name type="scientific">Candidatus Uhrbacteria bacterium RIFCSPLOWO2_01_FULL_47_24</name>
    <dbReference type="NCBI Taxonomy" id="1802401"/>
    <lineage>
        <taxon>Bacteria</taxon>
        <taxon>Candidatus Uhriibacteriota</taxon>
    </lineage>
</organism>
<evidence type="ECO:0000313" key="2">
    <source>
        <dbReference type="Proteomes" id="UP000176897"/>
    </source>
</evidence>
<name>A0A1F7USC7_9BACT</name>
<accession>A0A1F7USC7</accession>
<protein>
    <submittedName>
        <fullName evidence="1">Uncharacterized protein</fullName>
    </submittedName>
</protein>
<evidence type="ECO:0000313" key="1">
    <source>
        <dbReference type="EMBL" id="OGL81191.1"/>
    </source>
</evidence>
<dbReference type="AlphaFoldDB" id="A0A1F7USC7"/>
<proteinExistence type="predicted"/>
<dbReference type="STRING" id="1802401.A3B21_02790"/>
<dbReference type="Proteomes" id="UP000176897">
    <property type="component" value="Unassembled WGS sequence"/>
</dbReference>
<reference evidence="1 2" key="1">
    <citation type="journal article" date="2016" name="Nat. Commun.">
        <title>Thousands of microbial genomes shed light on interconnected biogeochemical processes in an aquifer system.</title>
        <authorList>
            <person name="Anantharaman K."/>
            <person name="Brown C.T."/>
            <person name="Hug L.A."/>
            <person name="Sharon I."/>
            <person name="Castelle C.J."/>
            <person name="Probst A.J."/>
            <person name="Thomas B.C."/>
            <person name="Singh A."/>
            <person name="Wilkins M.J."/>
            <person name="Karaoz U."/>
            <person name="Brodie E.L."/>
            <person name="Williams K.H."/>
            <person name="Hubbard S.S."/>
            <person name="Banfield J.F."/>
        </authorList>
    </citation>
    <scope>NUCLEOTIDE SEQUENCE [LARGE SCALE GENOMIC DNA]</scope>
</reference>